<feature type="domain" description="Acyl-CoA oxidase/dehydrogenase middle" evidence="7">
    <location>
        <begin position="124"/>
        <end position="216"/>
    </location>
</feature>
<comment type="similarity">
    <text evidence="2 5">Belongs to the acyl-CoA dehydrogenase family.</text>
</comment>
<gene>
    <name evidence="9" type="ORF">ACEZDE_33635</name>
</gene>
<evidence type="ECO:0000259" key="6">
    <source>
        <dbReference type="Pfam" id="PF00441"/>
    </source>
</evidence>
<sequence>MAGNQFTLTPDQRDLQARFRAFAAREVAPLAARHDREQRLDRSLVDLLAKQNMLAAQIPAASGGPGLDAVGYGLLHEEIGRACSSTRSLLTVHDMVTESVWRWGDQTLRSTWLPSLLCGSTLAAFALSEPEAGSDAAAIATRAEPVPGGHSFRLTGTKRWISFGQLADVFLVFARTPEGVSAFLVERDRPGVTVEPLHDMLGTRGAMLAQLSFQDCEVPRANLVGRPGRAHPFLVTHALTLGRYSVACGSVGIVQACLDAATAHATARGTMRHQLVQRMLADMVIAARAGRMLALRAGELAAHRSPEAPLAATEAKYFCGRAAADAARDAVQVLGAAGCSPDHPVARYYRDAKVMEIIEGSNEVSQTMIGRFGHTDRSSTP</sequence>
<keyword evidence="10" id="KW-1185">Reference proteome</keyword>
<evidence type="ECO:0000256" key="3">
    <source>
        <dbReference type="ARBA" id="ARBA00022630"/>
    </source>
</evidence>
<dbReference type="PROSITE" id="PS00072">
    <property type="entry name" value="ACYL_COA_DH_1"/>
    <property type="match status" value="1"/>
</dbReference>
<dbReference type="InterPro" id="IPR013786">
    <property type="entry name" value="AcylCoA_DH/ox_N"/>
</dbReference>
<dbReference type="EMBL" id="JBHFAB010000046">
    <property type="protein sequence ID" value="MFC1421550.1"/>
    <property type="molecule type" value="Genomic_DNA"/>
</dbReference>
<evidence type="ECO:0000256" key="1">
    <source>
        <dbReference type="ARBA" id="ARBA00001974"/>
    </source>
</evidence>
<feature type="domain" description="Acyl-CoA dehydrogenase/oxidase C-terminal" evidence="6">
    <location>
        <begin position="235"/>
        <end position="371"/>
    </location>
</feature>
<dbReference type="Gene3D" id="2.40.110.10">
    <property type="entry name" value="Butyryl-CoA Dehydrogenase, subunit A, domain 2"/>
    <property type="match status" value="1"/>
</dbReference>
<evidence type="ECO:0000313" key="10">
    <source>
        <dbReference type="Proteomes" id="UP001592531"/>
    </source>
</evidence>
<feature type="domain" description="Acyl-CoA dehydrogenase/oxidase N-terminal" evidence="8">
    <location>
        <begin position="9"/>
        <end position="119"/>
    </location>
</feature>
<evidence type="ECO:0000259" key="7">
    <source>
        <dbReference type="Pfam" id="PF02770"/>
    </source>
</evidence>
<dbReference type="Pfam" id="PF00441">
    <property type="entry name" value="Acyl-CoA_dh_1"/>
    <property type="match status" value="1"/>
</dbReference>
<evidence type="ECO:0000256" key="4">
    <source>
        <dbReference type="ARBA" id="ARBA00022827"/>
    </source>
</evidence>
<organism evidence="9 10">
    <name type="scientific">Streptacidiphilus cavernicola</name>
    <dbReference type="NCBI Taxonomy" id="3342716"/>
    <lineage>
        <taxon>Bacteria</taxon>
        <taxon>Bacillati</taxon>
        <taxon>Actinomycetota</taxon>
        <taxon>Actinomycetes</taxon>
        <taxon>Kitasatosporales</taxon>
        <taxon>Streptomycetaceae</taxon>
        <taxon>Streptacidiphilus</taxon>
    </lineage>
</organism>
<comment type="cofactor">
    <cofactor evidence="1 5">
        <name>FAD</name>
        <dbReference type="ChEBI" id="CHEBI:57692"/>
    </cofactor>
</comment>
<keyword evidence="5 9" id="KW-0560">Oxidoreductase</keyword>
<keyword evidence="3 5" id="KW-0285">Flavoprotein</keyword>
<dbReference type="InterPro" id="IPR009075">
    <property type="entry name" value="AcylCo_DH/oxidase_C"/>
</dbReference>
<evidence type="ECO:0000256" key="2">
    <source>
        <dbReference type="ARBA" id="ARBA00009347"/>
    </source>
</evidence>
<dbReference type="InterPro" id="IPR037069">
    <property type="entry name" value="AcylCoA_DH/ox_N_sf"/>
</dbReference>
<dbReference type="Gene3D" id="1.10.540.10">
    <property type="entry name" value="Acyl-CoA dehydrogenase/oxidase, N-terminal domain"/>
    <property type="match status" value="1"/>
</dbReference>
<dbReference type="SUPFAM" id="SSF47203">
    <property type="entry name" value="Acyl-CoA dehydrogenase C-terminal domain-like"/>
    <property type="match status" value="1"/>
</dbReference>
<dbReference type="Pfam" id="PF02770">
    <property type="entry name" value="Acyl-CoA_dh_M"/>
    <property type="match status" value="1"/>
</dbReference>
<keyword evidence="4 5" id="KW-0274">FAD</keyword>
<dbReference type="Pfam" id="PF02771">
    <property type="entry name" value="Acyl-CoA_dh_N"/>
    <property type="match status" value="1"/>
</dbReference>
<accession>A0ABV6W6A8</accession>
<evidence type="ECO:0000313" key="9">
    <source>
        <dbReference type="EMBL" id="MFC1421550.1"/>
    </source>
</evidence>
<dbReference type="InterPro" id="IPR006091">
    <property type="entry name" value="Acyl-CoA_Oxase/DH_mid-dom"/>
</dbReference>
<dbReference type="RefSeq" id="WP_380544987.1">
    <property type="nucleotide sequence ID" value="NZ_JBHFAB010000046.1"/>
</dbReference>
<proteinExistence type="inferred from homology"/>
<protein>
    <submittedName>
        <fullName evidence="9">Acyl-CoA dehydrogenase family protein</fullName>
        <ecNumber evidence="9">1.-.-.-</ecNumber>
    </submittedName>
</protein>
<dbReference type="Gene3D" id="1.20.140.10">
    <property type="entry name" value="Butyryl-CoA Dehydrogenase, subunit A, domain 3"/>
    <property type="match status" value="1"/>
</dbReference>
<dbReference type="PANTHER" id="PTHR43884:SF12">
    <property type="entry name" value="ISOVALERYL-COA DEHYDROGENASE, MITOCHONDRIAL-RELATED"/>
    <property type="match status" value="1"/>
</dbReference>
<name>A0ABV6W6A8_9ACTN</name>
<evidence type="ECO:0000259" key="8">
    <source>
        <dbReference type="Pfam" id="PF02771"/>
    </source>
</evidence>
<evidence type="ECO:0000256" key="5">
    <source>
        <dbReference type="RuleBase" id="RU362125"/>
    </source>
</evidence>
<dbReference type="EC" id="1.-.-.-" evidence="9"/>
<reference evidence="9 10" key="1">
    <citation type="submission" date="2024-09" db="EMBL/GenBank/DDBJ databases">
        <authorList>
            <person name="Lee S.D."/>
        </authorList>
    </citation>
    <scope>NUCLEOTIDE SEQUENCE [LARGE SCALE GENOMIC DNA]</scope>
    <source>
        <strain evidence="9 10">N8-3</strain>
    </source>
</reference>
<comment type="caution">
    <text evidence="9">The sequence shown here is derived from an EMBL/GenBank/DDBJ whole genome shotgun (WGS) entry which is preliminary data.</text>
</comment>
<dbReference type="Proteomes" id="UP001592531">
    <property type="component" value="Unassembled WGS sequence"/>
</dbReference>
<dbReference type="SUPFAM" id="SSF56645">
    <property type="entry name" value="Acyl-CoA dehydrogenase NM domain-like"/>
    <property type="match status" value="1"/>
</dbReference>
<dbReference type="InterPro" id="IPR009100">
    <property type="entry name" value="AcylCoA_DH/oxidase_NM_dom_sf"/>
</dbReference>
<dbReference type="InterPro" id="IPR006089">
    <property type="entry name" value="Acyl-CoA_DH_CS"/>
</dbReference>
<dbReference type="InterPro" id="IPR036250">
    <property type="entry name" value="AcylCo_DH-like_C"/>
</dbReference>
<dbReference type="InterPro" id="IPR046373">
    <property type="entry name" value="Acyl-CoA_Oxase/DH_mid-dom_sf"/>
</dbReference>
<dbReference type="GO" id="GO:0016491">
    <property type="term" value="F:oxidoreductase activity"/>
    <property type="evidence" value="ECO:0007669"/>
    <property type="project" value="UniProtKB-KW"/>
</dbReference>
<dbReference type="PANTHER" id="PTHR43884">
    <property type="entry name" value="ACYL-COA DEHYDROGENASE"/>
    <property type="match status" value="1"/>
</dbReference>